<comment type="catalytic activity">
    <reaction evidence="9 12">
        <text>(E)-cinnamate + H(+) = styrene + CO2</text>
        <dbReference type="Rhea" id="RHEA:46920"/>
        <dbReference type="ChEBI" id="CHEBI:15378"/>
        <dbReference type="ChEBI" id="CHEBI:15669"/>
        <dbReference type="ChEBI" id="CHEBI:16526"/>
        <dbReference type="ChEBI" id="CHEBI:27452"/>
        <dbReference type="EC" id="4.1.1.102"/>
    </reaction>
</comment>
<dbReference type="GO" id="GO:0005737">
    <property type="term" value="C:cytoplasm"/>
    <property type="evidence" value="ECO:0007669"/>
    <property type="project" value="UniProtKB-SubCell"/>
</dbReference>
<keyword evidence="5 12" id="KW-0479">Metal-binding</keyword>
<keyword evidence="17" id="KW-1185">Reference proteome</keyword>
<gene>
    <name evidence="12" type="primary">FDC1</name>
    <name evidence="16" type="ORF">EKO04_001526</name>
</gene>
<dbReference type="SUPFAM" id="SSF143968">
    <property type="entry name" value="UbiD C-terminal domain-like"/>
    <property type="match status" value="1"/>
</dbReference>
<evidence type="ECO:0000256" key="1">
    <source>
        <dbReference type="ARBA" id="ARBA00001936"/>
    </source>
</evidence>
<evidence type="ECO:0000256" key="5">
    <source>
        <dbReference type="ARBA" id="ARBA00022723"/>
    </source>
</evidence>
<keyword evidence="7 12" id="KW-0464">Manganese</keyword>
<feature type="binding site" evidence="12">
    <location>
        <position position="420"/>
    </location>
    <ligand>
        <name>prenylated FMN</name>
        <dbReference type="ChEBI" id="CHEBI:87746"/>
    </ligand>
</feature>
<dbReference type="Proteomes" id="UP000651452">
    <property type="component" value="Unassembled WGS sequence"/>
</dbReference>
<evidence type="ECO:0000256" key="8">
    <source>
        <dbReference type="ARBA" id="ARBA00023239"/>
    </source>
</evidence>
<dbReference type="PANTHER" id="PTHR30108:SF17">
    <property type="entry name" value="FERULIC ACID DECARBOXYLASE 1"/>
    <property type="match status" value="1"/>
</dbReference>
<evidence type="ECO:0000256" key="3">
    <source>
        <dbReference type="ARBA" id="ARBA00022630"/>
    </source>
</evidence>
<evidence type="ECO:0000256" key="10">
    <source>
        <dbReference type="ARBA" id="ARBA00066982"/>
    </source>
</evidence>
<name>A0A8H7MKW7_9PLEO</name>
<dbReference type="OrthoDB" id="4878259at2759"/>
<accession>A0A8H7MKW7</accession>
<comment type="similarity">
    <text evidence="12">Belongs to the UbiD family. UbiD-like/FDC subfamily.</text>
</comment>
<evidence type="ECO:0000256" key="4">
    <source>
        <dbReference type="ARBA" id="ARBA00022643"/>
    </source>
</evidence>
<keyword evidence="4" id="KW-0288">FMN</keyword>
<evidence type="ECO:0000256" key="6">
    <source>
        <dbReference type="ARBA" id="ARBA00022793"/>
    </source>
</evidence>
<reference evidence="16" key="2">
    <citation type="submission" date="2020-09" db="EMBL/GenBank/DDBJ databases">
        <title>Reference genome assembly for Australian Ascochyta lentis isolate Al4.</title>
        <authorList>
            <person name="Lee R.C."/>
            <person name="Farfan-Caceres L.M."/>
            <person name="Debler J.W."/>
            <person name="Williams A.H."/>
            <person name="Henares B.M."/>
        </authorList>
    </citation>
    <scope>NUCLEOTIDE SEQUENCE</scope>
    <source>
        <strain evidence="16">Al4</strain>
    </source>
</reference>
<comment type="cofactor">
    <cofactor evidence="1 12">
        <name>Mn(2+)</name>
        <dbReference type="ChEBI" id="CHEBI:29035"/>
    </cofactor>
</comment>
<keyword evidence="6 12" id="KW-0210">Decarboxylase</keyword>
<evidence type="ECO:0000313" key="16">
    <source>
        <dbReference type="EMBL" id="KAF9700659.1"/>
    </source>
</evidence>
<keyword evidence="3" id="KW-0285">Flavoprotein</keyword>
<evidence type="ECO:0000256" key="2">
    <source>
        <dbReference type="ARBA" id="ARBA00022490"/>
    </source>
</evidence>
<feature type="binding site" evidence="12">
    <location>
        <begin position="198"/>
        <end position="203"/>
    </location>
    <ligand>
        <name>prenylated FMN</name>
        <dbReference type="ChEBI" id="CHEBI:87746"/>
    </ligand>
</feature>
<dbReference type="PANTHER" id="PTHR30108">
    <property type="entry name" value="3-OCTAPRENYL-4-HYDROXYBENZOATE CARBOXY-LYASE-RELATED"/>
    <property type="match status" value="1"/>
</dbReference>
<evidence type="ECO:0000256" key="12">
    <source>
        <dbReference type="HAMAP-Rule" id="MF_03196"/>
    </source>
</evidence>
<dbReference type="InterPro" id="IPR049381">
    <property type="entry name" value="UbiD-like_C"/>
</dbReference>
<evidence type="ECO:0000259" key="15">
    <source>
        <dbReference type="Pfam" id="PF20696"/>
    </source>
</evidence>
<dbReference type="GO" id="GO:0046872">
    <property type="term" value="F:metal ion binding"/>
    <property type="evidence" value="ECO:0007669"/>
    <property type="project" value="UniProtKB-KW"/>
</dbReference>
<protein>
    <recommendedName>
        <fullName evidence="11 12">Ferulic acid decarboxylase 1</fullName>
        <ecNumber evidence="10 12">4.1.1.102</ecNumber>
    </recommendedName>
    <alternativeName>
        <fullName evidence="12">Phenacrylate decarboxylase</fullName>
    </alternativeName>
</protein>
<dbReference type="Gene3D" id="3.40.1670.10">
    <property type="entry name" value="UbiD C-terminal domain-like"/>
    <property type="match status" value="1"/>
</dbReference>
<dbReference type="GO" id="GO:0046281">
    <property type="term" value="P:cinnamic acid catabolic process"/>
    <property type="evidence" value="ECO:0007669"/>
    <property type="project" value="UniProtKB-UniRule"/>
</dbReference>
<evidence type="ECO:0000256" key="7">
    <source>
        <dbReference type="ARBA" id="ARBA00023211"/>
    </source>
</evidence>
<dbReference type="InterPro" id="IPR002830">
    <property type="entry name" value="UbiD"/>
</dbReference>
<dbReference type="GO" id="GO:0016831">
    <property type="term" value="F:carboxy-lyase activity"/>
    <property type="evidence" value="ECO:0007669"/>
    <property type="project" value="UniProtKB-UniRule"/>
</dbReference>
<dbReference type="Pfam" id="PF20696">
    <property type="entry name" value="UbiD_C"/>
    <property type="match status" value="1"/>
</dbReference>
<keyword evidence="2 12" id="KW-0963">Cytoplasm</keyword>
<feature type="active site" description="Proton donor" evidence="12">
    <location>
        <position position="311"/>
    </location>
</feature>
<comment type="catalytic activity">
    <reaction evidence="12">
        <text>(E)-ferulate + H(+) = 2-methoxy-4-vinylphenol + CO2</text>
        <dbReference type="Rhea" id="RHEA:33807"/>
        <dbReference type="ChEBI" id="CHEBI:15378"/>
        <dbReference type="ChEBI" id="CHEBI:16526"/>
        <dbReference type="ChEBI" id="CHEBI:29749"/>
        <dbReference type="ChEBI" id="CHEBI:42438"/>
        <dbReference type="EC" id="4.1.1.102"/>
    </reaction>
</comment>
<dbReference type="InterPro" id="IPR048304">
    <property type="entry name" value="UbiD_Rift_dom"/>
</dbReference>
<comment type="cofactor">
    <cofactor evidence="12">
        <name>prenylated FMN</name>
        <dbReference type="ChEBI" id="CHEBI:87746"/>
    </cofactor>
    <text evidence="12">Binds 1 prenylated FMN per subunit.</text>
</comment>
<comment type="catalytic activity">
    <reaction evidence="12">
        <text>(E)-4-coumarate + H(+) = 4-vinylphenol + CO2</text>
        <dbReference type="Rhea" id="RHEA:33227"/>
        <dbReference type="ChEBI" id="CHEBI:1883"/>
        <dbReference type="ChEBI" id="CHEBI:12876"/>
        <dbReference type="ChEBI" id="CHEBI:15378"/>
        <dbReference type="ChEBI" id="CHEBI:16526"/>
        <dbReference type="EC" id="4.1.1.102"/>
    </reaction>
</comment>
<evidence type="ECO:0000256" key="9">
    <source>
        <dbReference type="ARBA" id="ARBA00051594"/>
    </source>
</evidence>
<proteinExistence type="inferred from homology"/>
<dbReference type="AlphaFoldDB" id="A0A8H7MKW7"/>
<organism evidence="16 17">
    <name type="scientific">Ascochyta lentis</name>
    <dbReference type="NCBI Taxonomy" id="205686"/>
    <lineage>
        <taxon>Eukaryota</taxon>
        <taxon>Fungi</taxon>
        <taxon>Dikarya</taxon>
        <taxon>Ascomycota</taxon>
        <taxon>Pezizomycotina</taxon>
        <taxon>Dothideomycetes</taxon>
        <taxon>Pleosporomycetidae</taxon>
        <taxon>Pleosporales</taxon>
        <taxon>Pleosporineae</taxon>
        <taxon>Didymellaceae</taxon>
        <taxon>Ascochyta</taxon>
    </lineage>
</organism>
<comment type="subunit">
    <text evidence="12">Homodimer. May form higher order oligomers.</text>
</comment>
<sequence>MSLPNIARLHQARSFYQRLPAISKAMSTSASAQDLPHLNFRSFVEALKDDNDLAEINEEKDPHLEISAIIRKSCETDDKAPLFNNVKGAKNGLFRILGAPGSLRNPKKGKYGRLARHLALQPNASMKEILEKMLSASDKPGVKPNIVKTGSCKEKKLLSDEVNLTKLPNPLIHQADGGKYIQTYGMHVVQSPDGQWTNWSIARAMIYDDKHLVGLVLPPQHIWQIQQMWKSIGKNCPWALCFGVPPAAIVAASTPLPDGVTEAEYIGAMTGTALDVVKCETNDLLVPANSEIVFEGSLSVTETAPEGPFGEMHGYVFPGESHQQPTYHVDCITHRDNAILPVSACGRLTDETHTMIGSLVAAQIRQLCQDANLPITDAFAPFESQVTWVALKVNTTKLREMKTDSKTFSKQIGDLVFANKVGYSIHRLVLVGDDIDVYDGKEVMWAFSTRCRPNDDETFYADTRAFPLIPYNGHGAHNPAKGGKVVSDALLLDEYTTGATWQAASFMESYPKELQDKVNGDWVNMGFENGP</sequence>
<evidence type="ECO:0000259" key="14">
    <source>
        <dbReference type="Pfam" id="PF20695"/>
    </source>
</evidence>
<dbReference type="Gene3D" id="1.20.5.4570">
    <property type="match status" value="1"/>
</dbReference>
<dbReference type="Pfam" id="PF01977">
    <property type="entry name" value="UbiD"/>
    <property type="match status" value="1"/>
</dbReference>
<dbReference type="InterPro" id="IPR032903">
    <property type="entry name" value="FDC-like"/>
</dbReference>
<feature type="binding site" evidence="12">
    <location>
        <begin position="220"/>
        <end position="221"/>
    </location>
    <ligand>
        <name>prenylated FMN</name>
        <dbReference type="ChEBI" id="CHEBI:87746"/>
    </ligand>
</feature>
<evidence type="ECO:0000259" key="13">
    <source>
        <dbReference type="Pfam" id="PF01977"/>
    </source>
</evidence>
<dbReference type="Pfam" id="PF20695">
    <property type="entry name" value="UbiD_N"/>
    <property type="match status" value="1"/>
</dbReference>
<dbReference type="GO" id="GO:0033494">
    <property type="term" value="P:ferulate metabolic process"/>
    <property type="evidence" value="ECO:0007669"/>
    <property type="project" value="UniProtKB-UniRule"/>
</dbReference>
<keyword evidence="8 12" id="KW-0456">Lyase</keyword>
<dbReference type="NCBIfam" id="TIGR00148">
    <property type="entry name" value="UbiD family decarboxylase"/>
    <property type="match status" value="1"/>
</dbReference>
<feature type="domain" description="3-octaprenyl-4-hydroxybenzoate carboxy-lyase-like C-terminal" evidence="15">
    <location>
        <begin position="353"/>
        <end position="489"/>
    </location>
</feature>
<comment type="function">
    <text evidence="12">Catalyzes the reversible decarboxylation of aromatic carboxylic acids like ferulic acid, p-coumaric acid or cinnamic acid, producing the corresponding vinyl derivatives 4-vinylphenol, 4-vinylguaiacol, and styrene, respectively, which play the role of aroma metabolites.</text>
</comment>
<reference evidence="16" key="1">
    <citation type="submission" date="2018-12" db="EMBL/GenBank/DDBJ databases">
        <authorList>
            <person name="Syme R.A."/>
            <person name="Farfan-Caceres L."/>
            <person name="Lichtenzveig J."/>
        </authorList>
    </citation>
    <scope>NUCLEOTIDE SEQUENCE</scope>
    <source>
        <strain evidence="16">Al4</strain>
    </source>
</reference>
<feature type="domain" description="3-octaprenyl-4-hydroxybenzoate carboxy-lyase-like N-terminal" evidence="14">
    <location>
        <begin position="44"/>
        <end position="133"/>
    </location>
</feature>
<feature type="binding site" evidence="12">
    <location>
        <position position="262"/>
    </location>
    <ligand>
        <name>prenylated FMN</name>
        <dbReference type="ChEBI" id="CHEBI:87746"/>
    </ligand>
</feature>
<dbReference type="InterPro" id="IPR049383">
    <property type="entry name" value="UbiD-like_N"/>
</dbReference>
<comment type="caution">
    <text evidence="16">The sequence shown here is derived from an EMBL/GenBank/DDBJ whole genome shotgun (WGS) entry which is preliminary data.</text>
</comment>
<dbReference type="EC" id="4.1.1.102" evidence="10 12"/>
<feature type="binding site" evidence="12">
    <location>
        <position position="221"/>
    </location>
    <ligand>
        <name>Mn(2+)</name>
        <dbReference type="ChEBI" id="CHEBI:29035"/>
    </ligand>
</feature>
<dbReference type="EMBL" id="RZGK01000003">
    <property type="protein sequence ID" value="KAF9700659.1"/>
    <property type="molecule type" value="Genomic_DNA"/>
</dbReference>
<dbReference type="HAMAP" id="MF_01983">
    <property type="entry name" value="UbiD_FDC"/>
    <property type="match status" value="1"/>
</dbReference>
<feature type="domain" description="3-octaprenyl-4-hydroxybenzoate carboxy-lyase-like Rift-related" evidence="13">
    <location>
        <begin position="148"/>
        <end position="347"/>
    </location>
</feature>
<feature type="binding site" evidence="12">
    <location>
        <position position="198"/>
    </location>
    <ligand>
        <name>Mn(2+)</name>
        <dbReference type="ChEBI" id="CHEBI:29035"/>
    </ligand>
</feature>
<feature type="binding site" evidence="12">
    <location>
        <position position="262"/>
    </location>
    <ligand>
        <name>Mn(2+)</name>
        <dbReference type="ChEBI" id="CHEBI:29035"/>
    </ligand>
</feature>
<dbReference type="FunFam" id="3.40.1670.10:FF:000004">
    <property type="entry name" value="Ferulic acid decarboxylase 1"/>
    <property type="match status" value="1"/>
</dbReference>
<comment type="subcellular location">
    <subcellularLocation>
        <location evidence="12">Cytoplasm</location>
    </subcellularLocation>
</comment>
<evidence type="ECO:0000313" key="17">
    <source>
        <dbReference type="Proteomes" id="UP000651452"/>
    </source>
</evidence>
<evidence type="ECO:0000256" key="11">
    <source>
        <dbReference type="ARBA" id="ARBA00072003"/>
    </source>
</evidence>
<dbReference type="SUPFAM" id="SSF50475">
    <property type="entry name" value="FMN-binding split barrel"/>
    <property type="match status" value="1"/>
</dbReference>